<accession>A0A8J2PP53</accession>
<dbReference type="Pfam" id="PF16064">
    <property type="entry name" value="DUF4806"/>
    <property type="match status" value="1"/>
</dbReference>
<dbReference type="Proteomes" id="UP000708208">
    <property type="component" value="Unassembled WGS sequence"/>
</dbReference>
<name>A0A8J2PP53_9HEXA</name>
<dbReference type="EMBL" id="CAJVCH010548103">
    <property type="protein sequence ID" value="CAG7828583.1"/>
    <property type="molecule type" value="Genomic_DNA"/>
</dbReference>
<dbReference type="AlphaFoldDB" id="A0A8J2PP53"/>
<protein>
    <recommendedName>
        <fullName evidence="2">DUF4806 domain-containing protein</fullName>
    </recommendedName>
</protein>
<feature type="region of interest" description="Disordered" evidence="1">
    <location>
        <begin position="127"/>
        <end position="164"/>
    </location>
</feature>
<evidence type="ECO:0000313" key="4">
    <source>
        <dbReference type="Proteomes" id="UP000708208"/>
    </source>
</evidence>
<reference evidence="3" key="1">
    <citation type="submission" date="2021-06" db="EMBL/GenBank/DDBJ databases">
        <authorList>
            <person name="Hodson N. C."/>
            <person name="Mongue J. A."/>
            <person name="Jaron S. K."/>
        </authorList>
    </citation>
    <scope>NUCLEOTIDE SEQUENCE</scope>
</reference>
<sequence>MLISEPTNLVVPVYKRSTISLSRCYKTVDQTVVKGSLESEIGFSKSQGNYRRTFKLLTIFRMLLCTEAERCKNDQSSCFWPGNHHYATAFKNLTKPSDKWKVCPIKLKFVSDNLSEIRSTRDNFLDTSDIDSVSHTNPLRRRSKAVASRRESTDSDSGENTVASNILPEAPDIQFEMPESNPDESPRGSVFMDVNIPLLMVDEVEAIADGQQTRLQIKKPKSLERQMLYKIEELIQGCPKLPITTLEELQACNTYILHDENHLQFLMNLVSTVGGVSIKATERVLSKILKNKVAAGFNWCGIVKTNVKPKTPLKDFEGILNLLFGSVRKIISTASDKDVETWGKYWLRHAKGRCTSKTSKPELRS</sequence>
<feature type="domain" description="DUF4806" evidence="2">
    <location>
        <begin position="241"/>
        <end position="324"/>
    </location>
</feature>
<comment type="caution">
    <text evidence="3">The sequence shown here is derived from an EMBL/GenBank/DDBJ whole genome shotgun (WGS) entry which is preliminary data.</text>
</comment>
<organism evidence="3 4">
    <name type="scientific">Allacma fusca</name>
    <dbReference type="NCBI Taxonomy" id="39272"/>
    <lineage>
        <taxon>Eukaryota</taxon>
        <taxon>Metazoa</taxon>
        <taxon>Ecdysozoa</taxon>
        <taxon>Arthropoda</taxon>
        <taxon>Hexapoda</taxon>
        <taxon>Collembola</taxon>
        <taxon>Symphypleona</taxon>
        <taxon>Sminthuridae</taxon>
        <taxon>Allacma</taxon>
    </lineage>
</organism>
<dbReference type="InterPro" id="IPR032071">
    <property type="entry name" value="DUF4806"/>
</dbReference>
<evidence type="ECO:0000259" key="2">
    <source>
        <dbReference type="Pfam" id="PF16064"/>
    </source>
</evidence>
<evidence type="ECO:0000256" key="1">
    <source>
        <dbReference type="SAM" id="MobiDB-lite"/>
    </source>
</evidence>
<keyword evidence="4" id="KW-1185">Reference proteome</keyword>
<dbReference type="PANTHER" id="PTHR34153:SF2">
    <property type="entry name" value="SI:CH211-262H13.3-RELATED"/>
    <property type="match status" value="1"/>
</dbReference>
<dbReference type="PANTHER" id="PTHR34153">
    <property type="entry name" value="SI:CH211-262H13.3-RELATED-RELATED"/>
    <property type="match status" value="1"/>
</dbReference>
<gene>
    <name evidence="3" type="ORF">AFUS01_LOCUS38501</name>
</gene>
<proteinExistence type="predicted"/>
<evidence type="ECO:0000313" key="3">
    <source>
        <dbReference type="EMBL" id="CAG7828583.1"/>
    </source>
</evidence>